<organism evidence="2 4">
    <name type="scientific">Brevundimonas diminuta</name>
    <name type="common">Pseudomonas diminuta</name>
    <dbReference type="NCBI Taxonomy" id="293"/>
    <lineage>
        <taxon>Bacteria</taxon>
        <taxon>Pseudomonadati</taxon>
        <taxon>Pseudomonadota</taxon>
        <taxon>Alphaproteobacteria</taxon>
        <taxon>Caulobacterales</taxon>
        <taxon>Caulobacteraceae</taxon>
        <taxon>Brevundimonas</taxon>
    </lineage>
</organism>
<gene>
    <name evidence="2" type="ORF">EQG53_02515</name>
    <name evidence="3" type="ORF">I6H83_02440</name>
</gene>
<dbReference type="Pfam" id="PF12728">
    <property type="entry name" value="HTH_17"/>
    <property type="match status" value="1"/>
</dbReference>
<proteinExistence type="predicted"/>
<accession>A0A410NTZ0</accession>
<evidence type="ECO:0000313" key="3">
    <source>
        <dbReference type="EMBL" id="QQB89323.1"/>
    </source>
</evidence>
<dbReference type="EMBL" id="CP035093">
    <property type="protein sequence ID" value="QAT13315.1"/>
    <property type="molecule type" value="Genomic_DNA"/>
</dbReference>
<name>A0A410NTZ0_BREDI</name>
<dbReference type="RefSeq" id="WP_128719013.1">
    <property type="nucleotide sequence ID" value="NZ_BJNC01000017.1"/>
</dbReference>
<dbReference type="SUPFAM" id="SSF46955">
    <property type="entry name" value="Putative DNA-binding domain"/>
    <property type="match status" value="1"/>
</dbReference>
<dbReference type="InterPro" id="IPR041657">
    <property type="entry name" value="HTH_17"/>
</dbReference>
<evidence type="ECO:0000313" key="2">
    <source>
        <dbReference type="EMBL" id="QAT13315.1"/>
    </source>
</evidence>
<dbReference type="KEGG" id="bdm:EQG53_02515"/>
<reference evidence="2 4" key="1">
    <citation type="submission" date="2019-01" db="EMBL/GenBank/DDBJ databases">
        <title>Brevundimonas diminuta Genome sequencing and assembly.</title>
        <authorList>
            <person name="Chen H."/>
        </authorList>
    </citation>
    <scope>NUCLEOTIDE SEQUENCE [LARGE SCALE GENOMIC DNA]</scope>
    <source>
        <strain evidence="2">ATCC</strain>
        <strain evidence="4">ATCC(B) 19146</strain>
    </source>
</reference>
<dbReference type="Proteomes" id="UP000287388">
    <property type="component" value="Chromosome"/>
</dbReference>
<evidence type="ECO:0000313" key="5">
    <source>
        <dbReference type="Proteomes" id="UP000596117"/>
    </source>
</evidence>
<evidence type="ECO:0000259" key="1">
    <source>
        <dbReference type="Pfam" id="PF12728"/>
    </source>
</evidence>
<dbReference type="AlphaFoldDB" id="A0A410NTZ0"/>
<reference evidence="3 5" key="2">
    <citation type="submission" date="2020-12" db="EMBL/GenBank/DDBJ databases">
        <title>FDA dAtabase for Regulatory Grade micrObial Sequences (FDA-ARGOS): Supporting development and validation of Infectious Disease Dx tests.</title>
        <authorList>
            <person name="Kerrigan L."/>
            <person name="Long C."/>
            <person name="Tallon L."/>
            <person name="Sadzewicz L."/>
            <person name="Zhao X."/>
            <person name="Boylan J."/>
            <person name="Ott S."/>
            <person name="Bowen H."/>
            <person name="Vavikolanu K."/>
            <person name="Mehta A."/>
            <person name="Aluvathingal J."/>
            <person name="Nadendla S."/>
            <person name="Yan Y."/>
            <person name="Sichtig H."/>
        </authorList>
    </citation>
    <scope>NUCLEOTIDE SEQUENCE [LARGE SCALE GENOMIC DNA]</scope>
    <source>
        <strain evidence="3 5">FDAARGOS_1026</strain>
    </source>
</reference>
<sequence>MMPANDPIPTIGPATERRIQMAFADACIITAQAAAKLLGMDAGTLRELTDEGVIRAVRRGARRAYTEGDIRCYLTQVDTPVREEKPRPTVHVQSKVVPFSQRKKTAGR</sequence>
<dbReference type="EMBL" id="CP066026">
    <property type="protein sequence ID" value="QQB89323.1"/>
    <property type="molecule type" value="Genomic_DNA"/>
</dbReference>
<dbReference type="InterPro" id="IPR009061">
    <property type="entry name" value="DNA-bd_dom_put_sf"/>
</dbReference>
<keyword evidence="5" id="KW-1185">Reference proteome</keyword>
<protein>
    <submittedName>
        <fullName evidence="2">Helix-turn-helix domain-containing protein</fullName>
    </submittedName>
</protein>
<evidence type="ECO:0000313" key="4">
    <source>
        <dbReference type="Proteomes" id="UP000287388"/>
    </source>
</evidence>
<feature type="domain" description="Helix-turn-helix" evidence="1">
    <location>
        <begin position="30"/>
        <end position="75"/>
    </location>
</feature>
<dbReference type="Proteomes" id="UP000596117">
    <property type="component" value="Chromosome"/>
</dbReference>